<evidence type="ECO:0000313" key="2">
    <source>
        <dbReference type="EMBL" id="SOY31145.1"/>
    </source>
</evidence>
<dbReference type="Proteomes" id="UP000236311">
    <property type="component" value="Unassembled WGS sequence"/>
</dbReference>
<feature type="transmembrane region" description="Helical" evidence="1">
    <location>
        <begin position="198"/>
        <end position="217"/>
    </location>
</feature>
<keyword evidence="1" id="KW-0812">Transmembrane</keyword>
<evidence type="ECO:0000256" key="1">
    <source>
        <dbReference type="SAM" id="Phobius"/>
    </source>
</evidence>
<proteinExistence type="predicted"/>
<dbReference type="EMBL" id="OFSM01000022">
    <property type="protein sequence ID" value="SOY31145.1"/>
    <property type="molecule type" value="Genomic_DNA"/>
</dbReference>
<feature type="transmembrane region" description="Helical" evidence="1">
    <location>
        <begin position="487"/>
        <end position="506"/>
    </location>
</feature>
<feature type="transmembrane region" description="Helical" evidence="1">
    <location>
        <begin position="466"/>
        <end position="481"/>
    </location>
</feature>
<accession>A0A2K4ZL28</accession>
<keyword evidence="1" id="KW-0472">Membrane</keyword>
<feature type="transmembrane region" description="Helical" evidence="1">
    <location>
        <begin position="437"/>
        <end position="454"/>
    </location>
</feature>
<feature type="transmembrane region" description="Helical" evidence="1">
    <location>
        <begin position="87"/>
        <end position="108"/>
    </location>
</feature>
<dbReference type="AlphaFoldDB" id="A0A2K4ZL28"/>
<evidence type="ECO:0008006" key="4">
    <source>
        <dbReference type="Google" id="ProtNLM"/>
    </source>
</evidence>
<feature type="transmembrane region" description="Helical" evidence="1">
    <location>
        <begin position="284"/>
        <end position="301"/>
    </location>
</feature>
<dbReference type="RefSeq" id="WP_103241151.1">
    <property type="nucleotide sequence ID" value="NZ_JANJZD010000023.1"/>
</dbReference>
<sequence length="526" mass="60457">MAEKIKFVGGKLEKIAGKMLLLLCICIFCGLTYYSAKYTMVDSIMDIQDNPGLNLLILAVITSAAVLLHGILHIDRLRFVRQRLIMWRPYILGVLSLYVYIISLIWVLNSHVAPGGDGSPLCNVAHRMITGNFVDMNTAGYMTIFPHQFSLLSVIHLIFNLFGVWNYQVFQHLNALCMPLLFYSGYKFLQIICEKSEVIIYYTLFFLGCLPLFLYVPFVYGEVMSITFTMVLMWQVLRYCKTGKKSCFLWGTVAIVLACIVRKNSSIVLVAAGIVLIIHSIRKASLWGVAWILLMVLTVSGSDQLIHAHYEKISGFEVAGGVPYISWIRMGMQDSWTGPGWFDNSSIDIYREHNYNTEETALAEKEHLREILNTMWNDKSYSIDFFRRKILSQWNSPGYLYIDETGQFDCEPYELPEPVKRIYYDDVPTVLAYMNRYQFMLYFYAAVSAIVLFADRKKEHCTAEHLLYIAIVGGFLFSALWEASSRYILPYAVYMVPLASLGMYRLTTIITTKIINCRYLRIPYKS</sequence>
<name>A0A2K4ZL28_9FIRM</name>
<evidence type="ECO:0000313" key="3">
    <source>
        <dbReference type="Proteomes" id="UP000236311"/>
    </source>
</evidence>
<gene>
    <name evidence="2" type="ORF">AMURIS_03880</name>
</gene>
<reference evidence="2 3" key="1">
    <citation type="submission" date="2018-01" db="EMBL/GenBank/DDBJ databases">
        <authorList>
            <person name="Gaut B.S."/>
            <person name="Morton B.R."/>
            <person name="Clegg M.T."/>
            <person name="Duvall M.R."/>
        </authorList>
    </citation>
    <scope>NUCLEOTIDE SEQUENCE [LARGE SCALE GENOMIC DNA]</scope>
    <source>
        <strain evidence="2">GP69</strain>
    </source>
</reference>
<dbReference type="OrthoDB" id="1998185at2"/>
<keyword evidence="3" id="KW-1185">Reference proteome</keyword>
<feature type="transmembrane region" description="Helical" evidence="1">
    <location>
        <begin position="20"/>
        <end position="36"/>
    </location>
</feature>
<feature type="transmembrane region" description="Helical" evidence="1">
    <location>
        <begin position="247"/>
        <end position="278"/>
    </location>
</feature>
<organism evidence="2 3">
    <name type="scientific">Acetatifactor muris</name>
    <dbReference type="NCBI Taxonomy" id="879566"/>
    <lineage>
        <taxon>Bacteria</taxon>
        <taxon>Bacillati</taxon>
        <taxon>Bacillota</taxon>
        <taxon>Clostridia</taxon>
        <taxon>Lachnospirales</taxon>
        <taxon>Lachnospiraceae</taxon>
        <taxon>Acetatifactor</taxon>
    </lineage>
</organism>
<feature type="transmembrane region" description="Helical" evidence="1">
    <location>
        <begin position="56"/>
        <end position="75"/>
    </location>
</feature>
<keyword evidence="1" id="KW-1133">Transmembrane helix</keyword>
<protein>
    <recommendedName>
        <fullName evidence="4">Glycosyltransferase RgtA/B/C/D-like domain-containing protein</fullName>
    </recommendedName>
</protein>